<comment type="caution">
    <text evidence="11">Lacks conserved residue(s) required for the propagation of feature annotation.</text>
</comment>
<keyword evidence="7 11" id="KW-0133">Cell shape</keyword>
<keyword evidence="10 11" id="KW-0961">Cell wall biogenesis/degradation</keyword>
<comment type="function">
    <text evidence="11">Catalyzes the addition of an amino acid to the nucleotide precursor UDP-N-acetylmuramoyl-L-alanyl-D-glutamate (UMAG) in the biosynthesis of bacterial cell-wall peptidoglycan.</text>
</comment>
<evidence type="ECO:0000259" key="14">
    <source>
        <dbReference type="Pfam" id="PF02875"/>
    </source>
</evidence>
<dbReference type="PANTHER" id="PTHR23135:SF4">
    <property type="entry name" value="UDP-N-ACETYLMURAMOYL-L-ALANYL-D-GLUTAMATE--2,6-DIAMINOPIMELATE LIGASE MURE HOMOLOG, CHLOROPLASTIC"/>
    <property type="match status" value="1"/>
</dbReference>
<feature type="domain" description="Mur ligase C-terminal" evidence="14">
    <location>
        <begin position="346"/>
        <end position="469"/>
    </location>
</feature>
<keyword evidence="2 11" id="KW-0963">Cytoplasm</keyword>
<comment type="caution">
    <text evidence="16">The sequence shown here is derived from an EMBL/GenBank/DDBJ whole genome shotgun (WGS) entry which is preliminary data.</text>
</comment>
<dbReference type="InterPro" id="IPR036615">
    <property type="entry name" value="Mur_ligase_C_dom_sf"/>
</dbReference>
<evidence type="ECO:0000256" key="1">
    <source>
        <dbReference type="ARBA" id="ARBA00005898"/>
    </source>
</evidence>
<evidence type="ECO:0000256" key="3">
    <source>
        <dbReference type="ARBA" id="ARBA00022598"/>
    </source>
</evidence>
<dbReference type="InterPro" id="IPR005761">
    <property type="entry name" value="UDP-N-AcMur-Glu-dNH2Pim_ligase"/>
</dbReference>
<dbReference type="EC" id="6.3.2.-" evidence="11"/>
<dbReference type="Gene3D" id="3.40.1390.10">
    <property type="entry name" value="MurE/MurF, N-terminal domain"/>
    <property type="match status" value="1"/>
</dbReference>
<evidence type="ECO:0000256" key="11">
    <source>
        <dbReference type="HAMAP-Rule" id="MF_00208"/>
    </source>
</evidence>
<evidence type="ECO:0000256" key="5">
    <source>
        <dbReference type="ARBA" id="ARBA00022741"/>
    </source>
</evidence>
<comment type="subcellular location">
    <subcellularLocation>
        <location evidence="11 12">Cytoplasm</location>
    </subcellularLocation>
</comment>
<reference evidence="16 17" key="1">
    <citation type="submission" date="2023-07" db="EMBL/GenBank/DDBJ databases">
        <title>Sequencing the genomes of 1000 actinobacteria strains.</title>
        <authorList>
            <person name="Klenk H.-P."/>
        </authorList>
    </citation>
    <scope>NUCLEOTIDE SEQUENCE [LARGE SCALE GENOMIC DNA]</scope>
    <source>
        <strain evidence="16 17">DSM 102162</strain>
    </source>
</reference>
<keyword evidence="11" id="KW-0460">Magnesium</keyword>
<feature type="binding site" evidence="11">
    <location>
        <position position="195"/>
    </location>
    <ligand>
        <name>UDP-N-acetyl-alpha-D-muramoyl-L-alanyl-D-glutamate</name>
        <dbReference type="ChEBI" id="CHEBI:83900"/>
    </ligand>
</feature>
<organism evidence="16 17">
    <name type="scientific">Arcanobacterium wilhelmae</name>
    <dbReference type="NCBI Taxonomy" id="1803177"/>
    <lineage>
        <taxon>Bacteria</taxon>
        <taxon>Bacillati</taxon>
        <taxon>Actinomycetota</taxon>
        <taxon>Actinomycetes</taxon>
        <taxon>Actinomycetales</taxon>
        <taxon>Actinomycetaceae</taxon>
        <taxon>Arcanobacterium</taxon>
    </lineage>
</organism>
<evidence type="ECO:0000256" key="9">
    <source>
        <dbReference type="ARBA" id="ARBA00023306"/>
    </source>
</evidence>
<comment type="pathway">
    <text evidence="11 12">Cell wall biogenesis; peptidoglycan biosynthesis.</text>
</comment>
<feature type="domain" description="Mur ligase central" evidence="15">
    <location>
        <begin position="116"/>
        <end position="322"/>
    </location>
</feature>
<evidence type="ECO:0000256" key="8">
    <source>
        <dbReference type="ARBA" id="ARBA00022984"/>
    </source>
</evidence>
<dbReference type="SUPFAM" id="SSF53244">
    <property type="entry name" value="MurD-like peptide ligases, peptide-binding domain"/>
    <property type="match status" value="1"/>
</dbReference>
<dbReference type="InterPro" id="IPR018109">
    <property type="entry name" value="Folylpolyglutamate_synth_CS"/>
</dbReference>
<dbReference type="InterPro" id="IPR035911">
    <property type="entry name" value="MurE/MurF_N"/>
</dbReference>
<evidence type="ECO:0000256" key="4">
    <source>
        <dbReference type="ARBA" id="ARBA00022618"/>
    </source>
</evidence>
<dbReference type="InterPro" id="IPR000713">
    <property type="entry name" value="Mur_ligase_N"/>
</dbReference>
<dbReference type="InterPro" id="IPR004101">
    <property type="entry name" value="Mur_ligase_C"/>
</dbReference>
<accession>A0ABT9N977</accession>
<keyword evidence="6 11" id="KW-0067">ATP-binding</keyword>
<feature type="domain" description="Mur ligase N-terminal catalytic" evidence="13">
    <location>
        <begin position="29"/>
        <end position="101"/>
    </location>
</feature>
<keyword evidence="17" id="KW-1185">Reference proteome</keyword>
<dbReference type="Gene3D" id="3.40.1190.10">
    <property type="entry name" value="Mur-like, catalytic domain"/>
    <property type="match status" value="1"/>
</dbReference>
<sequence length="499" mass="52515">MLRSEQTRPVSLSMLAQAVGASAPTVNVTGAVMDNRAVRPGDLFIAMPGARVHAARFAGAAVEAGAAAVLTDAEGARIAGELGVPAVVVPDVAAAAGTVAALAYGEPAKHVRSFAVTGTNGKTTTTFMIDSILRGLGAVTGLIGTVELRLASQAVPARMTTPQPDELQAMLEVLVERGGTDVVMEVSSHALAQGRTRPIRYSVAGFTNLTQDHLDFHETFEEYYAAKKTLFESENSQRCVILVDDEYGKRLFSEVSAERSGVVSLSLGGSPGTAGWRVSDVVAAEHGHSFTLTSPSGETISTSVALPAMFNVANAALAIAMAAESGVPLAELERALAGGVSPVVPGRMEVVSARPRVVVDFAHNEDALVKAMDALGSLQGRLIVVTGSAGERDTGKRPAMARVVSQRADITVITDDDPHHEDPAAIRADLIAGIVPGAQWREIGDRREAIRWAVNEAAQEDTILLAGRGHETAQNYGEYFVEIDDREVAREAVKEKNER</sequence>
<evidence type="ECO:0000259" key="13">
    <source>
        <dbReference type="Pfam" id="PF01225"/>
    </source>
</evidence>
<feature type="binding site" evidence="11">
    <location>
        <position position="193"/>
    </location>
    <ligand>
        <name>UDP-N-acetyl-alpha-D-muramoyl-L-alanyl-D-glutamate</name>
        <dbReference type="ChEBI" id="CHEBI:83900"/>
    </ligand>
</feature>
<evidence type="ECO:0000256" key="10">
    <source>
        <dbReference type="ARBA" id="ARBA00023316"/>
    </source>
</evidence>
<keyword evidence="9 11" id="KW-0131">Cell cycle</keyword>
<evidence type="ECO:0000256" key="12">
    <source>
        <dbReference type="RuleBase" id="RU004135"/>
    </source>
</evidence>
<feature type="binding site" evidence="11">
    <location>
        <position position="187"/>
    </location>
    <ligand>
        <name>UDP-N-acetyl-alpha-D-muramoyl-L-alanyl-D-glutamate</name>
        <dbReference type="ChEBI" id="CHEBI:83900"/>
    </ligand>
</feature>
<dbReference type="PANTHER" id="PTHR23135">
    <property type="entry name" value="MUR LIGASE FAMILY MEMBER"/>
    <property type="match status" value="1"/>
</dbReference>
<evidence type="ECO:0000259" key="15">
    <source>
        <dbReference type="Pfam" id="PF08245"/>
    </source>
</evidence>
<keyword evidence="3 11" id="KW-0436">Ligase</keyword>
<feature type="binding site" evidence="11">
    <location>
        <begin position="118"/>
        <end position="124"/>
    </location>
    <ligand>
        <name>ATP</name>
        <dbReference type="ChEBI" id="CHEBI:30616"/>
    </ligand>
</feature>
<dbReference type="RefSeq" id="WP_278057651.1">
    <property type="nucleotide sequence ID" value="NZ_CP121247.1"/>
</dbReference>
<gene>
    <name evidence="11" type="primary">murE</name>
    <name evidence="16" type="ORF">J2S49_000330</name>
</gene>
<comment type="cofactor">
    <cofactor evidence="11">
        <name>Mg(2+)</name>
        <dbReference type="ChEBI" id="CHEBI:18420"/>
    </cofactor>
</comment>
<keyword evidence="8 11" id="KW-0573">Peptidoglycan synthesis</keyword>
<dbReference type="Proteomes" id="UP001235966">
    <property type="component" value="Unassembled WGS sequence"/>
</dbReference>
<dbReference type="InterPro" id="IPR013221">
    <property type="entry name" value="Mur_ligase_cen"/>
</dbReference>
<comment type="PTM">
    <text evidence="11">Carboxylation is probably crucial for Mg(2+) binding and, consequently, for the gamma-phosphate positioning of ATP.</text>
</comment>
<keyword evidence="5 11" id="KW-0547">Nucleotide-binding</keyword>
<evidence type="ECO:0000313" key="16">
    <source>
        <dbReference type="EMBL" id="MDP9800254.1"/>
    </source>
</evidence>
<keyword evidence="4 11" id="KW-0132">Cell division</keyword>
<dbReference type="NCBIfam" id="TIGR01085">
    <property type="entry name" value="murE"/>
    <property type="match status" value="1"/>
</dbReference>
<dbReference type="SUPFAM" id="SSF63418">
    <property type="entry name" value="MurE/MurF N-terminal domain"/>
    <property type="match status" value="1"/>
</dbReference>
<evidence type="ECO:0000256" key="2">
    <source>
        <dbReference type="ARBA" id="ARBA00022490"/>
    </source>
</evidence>
<dbReference type="NCBIfam" id="NF001126">
    <property type="entry name" value="PRK00139.1-4"/>
    <property type="match status" value="1"/>
</dbReference>
<feature type="modified residue" description="N6-carboxylysine" evidence="11">
    <location>
        <position position="227"/>
    </location>
</feature>
<dbReference type="PROSITE" id="PS01011">
    <property type="entry name" value="FOLYLPOLYGLU_SYNT_1"/>
    <property type="match status" value="1"/>
</dbReference>
<protein>
    <recommendedName>
        <fullName evidence="11">UDP-N-acetylmuramyl-tripeptide synthetase</fullName>
        <ecNumber evidence="11">6.3.2.-</ecNumber>
    </recommendedName>
    <alternativeName>
        <fullName evidence="11">UDP-MurNAc-tripeptide synthetase</fullName>
    </alternativeName>
</protein>
<dbReference type="GO" id="GO:0008765">
    <property type="term" value="F:UDP-N-acetylmuramoylalanyl-D-glutamate-2,6-diaminopimelate ligase activity"/>
    <property type="evidence" value="ECO:0007669"/>
    <property type="project" value="UniProtKB-EC"/>
</dbReference>
<name>A0ABT9N977_9ACTO</name>
<comment type="similarity">
    <text evidence="1 11">Belongs to the MurCDEF family. MurE subfamily.</text>
</comment>
<proteinExistence type="inferred from homology"/>
<dbReference type="InterPro" id="IPR036565">
    <property type="entry name" value="Mur-like_cat_sf"/>
</dbReference>
<dbReference type="Gene3D" id="3.90.190.20">
    <property type="entry name" value="Mur ligase, C-terminal domain"/>
    <property type="match status" value="1"/>
</dbReference>
<feature type="binding site" evidence="11">
    <location>
        <begin position="160"/>
        <end position="161"/>
    </location>
    <ligand>
        <name>UDP-N-acetyl-alpha-D-muramoyl-L-alanyl-D-glutamate</name>
        <dbReference type="ChEBI" id="CHEBI:83900"/>
    </ligand>
</feature>
<dbReference type="SUPFAM" id="SSF53623">
    <property type="entry name" value="MurD-like peptide ligases, catalytic domain"/>
    <property type="match status" value="1"/>
</dbReference>
<dbReference type="Pfam" id="PF08245">
    <property type="entry name" value="Mur_ligase_M"/>
    <property type="match status" value="1"/>
</dbReference>
<dbReference type="EMBL" id="JAUSQW010000001">
    <property type="protein sequence ID" value="MDP9800254.1"/>
    <property type="molecule type" value="Genomic_DNA"/>
</dbReference>
<evidence type="ECO:0000256" key="7">
    <source>
        <dbReference type="ARBA" id="ARBA00022960"/>
    </source>
</evidence>
<dbReference type="Pfam" id="PF02875">
    <property type="entry name" value="Mur_ligase_C"/>
    <property type="match status" value="1"/>
</dbReference>
<evidence type="ECO:0000256" key="6">
    <source>
        <dbReference type="ARBA" id="ARBA00022840"/>
    </source>
</evidence>
<dbReference type="HAMAP" id="MF_00208">
    <property type="entry name" value="MurE"/>
    <property type="match status" value="1"/>
</dbReference>
<evidence type="ECO:0000313" key="17">
    <source>
        <dbReference type="Proteomes" id="UP001235966"/>
    </source>
</evidence>
<dbReference type="Pfam" id="PF01225">
    <property type="entry name" value="Mur_ligase"/>
    <property type="match status" value="1"/>
</dbReference>